<dbReference type="InParanoid" id="A0A1U8B0C3"/>
<dbReference type="GeneID" id="104609492"/>
<accession>A0A1U8B0C3</accession>
<dbReference type="PANTHER" id="PTHR10795">
    <property type="entry name" value="PROPROTEIN CONVERTASE SUBTILISIN/KEXIN"/>
    <property type="match status" value="1"/>
</dbReference>
<comment type="similarity">
    <text evidence="1">Belongs to the peptidase S8 family.</text>
</comment>
<dbReference type="Proteomes" id="UP000189703">
    <property type="component" value="Unplaced"/>
</dbReference>
<evidence type="ECO:0000256" key="2">
    <source>
        <dbReference type="ARBA" id="ARBA00022729"/>
    </source>
</evidence>
<proteinExistence type="inferred from homology"/>
<gene>
    <name evidence="4" type="primary">LOC104609492</name>
</gene>
<dbReference type="OMA" id="CESSENF"/>
<keyword evidence="2" id="KW-0732">Signal</keyword>
<dbReference type="GO" id="GO:0006508">
    <property type="term" value="P:proteolysis"/>
    <property type="evidence" value="ECO:0007669"/>
    <property type="project" value="InterPro"/>
</dbReference>
<dbReference type="KEGG" id="nnu:104609492"/>
<dbReference type="InterPro" id="IPR036852">
    <property type="entry name" value="Peptidase_S8/S53_dom_sf"/>
</dbReference>
<dbReference type="SUPFAM" id="SSF52743">
    <property type="entry name" value="Subtilisin-like"/>
    <property type="match status" value="1"/>
</dbReference>
<dbReference type="AlphaFoldDB" id="A0A1U8B0C3"/>
<evidence type="ECO:0000313" key="3">
    <source>
        <dbReference type="Proteomes" id="UP000189703"/>
    </source>
</evidence>
<reference evidence="4" key="1">
    <citation type="submission" date="2025-08" db="UniProtKB">
        <authorList>
            <consortium name="RefSeq"/>
        </authorList>
    </citation>
    <scope>IDENTIFICATION</scope>
</reference>
<evidence type="ECO:0000256" key="1">
    <source>
        <dbReference type="ARBA" id="ARBA00011073"/>
    </source>
</evidence>
<dbReference type="Gene3D" id="3.40.50.200">
    <property type="entry name" value="Peptidase S8/S53 domain"/>
    <property type="match status" value="1"/>
</dbReference>
<organism evidence="3 4">
    <name type="scientific">Nelumbo nucifera</name>
    <name type="common">Sacred lotus</name>
    <dbReference type="NCBI Taxonomy" id="4432"/>
    <lineage>
        <taxon>Eukaryota</taxon>
        <taxon>Viridiplantae</taxon>
        <taxon>Streptophyta</taxon>
        <taxon>Embryophyta</taxon>
        <taxon>Tracheophyta</taxon>
        <taxon>Spermatophyta</taxon>
        <taxon>Magnoliopsida</taxon>
        <taxon>Proteales</taxon>
        <taxon>Nelumbonaceae</taxon>
        <taxon>Nelumbo</taxon>
    </lineage>
</organism>
<dbReference type="RefSeq" id="XP_010274127.1">
    <property type="nucleotide sequence ID" value="XM_010275825.2"/>
</dbReference>
<dbReference type="GO" id="GO:0004252">
    <property type="term" value="F:serine-type endopeptidase activity"/>
    <property type="evidence" value="ECO:0007669"/>
    <property type="project" value="InterPro"/>
</dbReference>
<sequence length="101" mass="11593">MLTPEQLKKLSEIESVVFVFESRTYHLQTTHFWEFLGVDSIHQYNQFPLDMKSDIIIGVIDSGIWPESKSFNGRGLGPVPKRFMGECVTGDHFTLANCNRE</sequence>
<dbReference type="STRING" id="4432.A0A1U8B0C3"/>
<keyword evidence="3" id="KW-1185">Reference proteome</keyword>
<evidence type="ECO:0000313" key="4">
    <source>
        <dbReference type="RefSeq" id="XP_010274127.1"/>
    </source>
</evidence>
<dbReference type="InterPro" id="IPR045051">
    <property type="entry name" value="SBT"/>
</dbReference>
<dbReference type="OrthoDB" id="2014869at2759"/>
<name>A0A1U8B0C3_NELNU</name>
<protein>
    <submittedName>
        <fullName evidence="4">Subtilisin-like protease SBT3.8</fullName>
    </submittedName>
</protein>